<protein>
    <recommendedName>
        <fullName evidence="2">DUF1746 domain-containing protein</fullName>
    </recommendedName>
</protein>
<evidence type="ECO:0000313" key="3">
    <source>
        <dbReference type="EMBL" id="EGP88146.1"/>
    </source>
</evidence>
<feature type="region of interest" description="Disordered" evidence="1">
    <location>
        <begin position="1017"/>
        <end position="1070"/>
    </location>
</feature>
<sequence>MNDEPSSSASAAALPVPEDGENDRSTAAEVAERRKKNRENFNRRRGDLLDDLLQNLDVLAYAELSTIYYMDCQFLLFALRSMIQLLYLTPKPAHFPEPPRNSSYLAAVFGSNMLCMLLHCLRDAPSAGEATRGYLHGSVAMDFIGQKGPSSKLHLVLLDMLVLGLQIVHVATNIMRRKLKEKPTLAIPTSGIVDAPTDAPAVSSGQDLDLEERGVRRSAEFGQQQDIEMSTLNRSGTRSGDLAASNNEGSSSEQESLLASTEAMERTDAHIFDAFNSGQIVLADLDLSRTLKDVILAQMKNEPEDAATTESHRRLRERVLGRMFSTTGFSRYLWLSTLCFKDKRNAPSNHPRPMAPPIRTHYDLPDRTKPSTRPPYVNTAQQLSVSNAAKAKANAGRRHANASESFLVGQWREHDHKREMLRKRLLEIGVDVEKKHGWCGETVGEAVRREMKFAEDGMVVRKVERDILQESEDIGHGRGRRAGDDDDFVLVESEDDMGPRTQTEDEGWELIGQDGRSHSRTISKGVDADQPQGDVPDAPEHAIVRRQKASYSNAQHPLISTQLERNHYSRAVPDSQVDSVPSGIYPRVMERHLDFEGLDPESQAGAQVAASQYQHIPHAYDGSHLMPDWLLLHSPPGPSEAHGIASDRSLDLARRADAARSAQLSKAVESSLAPANLAFPPFALNPPTITSSSVSPASNQGYHPALKTLISPQLLNSTSHPAPQYHLTVQPPSTFRFKPSDPVCHAALRSYLFPFLPLDPAQYDPVVNVWEVLYVVERSAMETDPAQREDGRDRGVAMSGWGDGTWREERRNARMGPQEECCAYGIARLEDMCSLPIRPAPLAELSFGEDYEGLFAIDLVKRYYYHAMKREITYFFLLDDRGFDLADEFAKLAGMENLDDVFDEHGRVMLRQVVKECQEIEAEMEADTQVPFGESDEDLSTSELVRKYCYHAMKGEIAVMLLLDKRGFRMTEVIAMRSLDGVDEYYVVGLPTMEKRENVFEKYGRTVLRQVVKRCQRVDEDEDEDEDVDVDVDVDEDEDEDADGEDGEDDGEEDSGEDVEMPDAWDGHSV</sequence>
<feature type="compositionally biased region" description="Acidic residues" evidence="1">
    <location>
        <begin position="1019"/>
        <end position="1063"/>
    </location>
</feature>
<evidence type="ECO:0000256" key="1">
    <source>
        <dbReference type="SAM" id="MobiDB-lite"/>
    </source>
</evidence>
<dbReference type="EMBL" id="CM001199">
    <property type="protein sequence ID" value="EGP88146.1"/>
    <property type="molecule type" value="Genomic_DNA"/>
</dbReference>
<organism evidence="3 4">
    <name type="scientific">Zymoseptoria tritici (strain CBS 115943 / IPO323)</name>
    <name type="common">Speckled leaf blotch fungus</name>
    <name type="synonym">Septoria tritici</name>
    <dbReference type="NCBI Taxonomy" id="336722"/>
    <lineage>
        <taxon>Eukaryota</taxon>
        <taxon>Fungi</taxon>
        <taxon>Dikarya</taxon>
        <taxon>Ascomycota</taxon>
        <taxon>Pezizomycotina</taxon>
        <taxon>Dothideomycetes</taxon>
        <taxon>Dothideomycetidae</taxon>
        <taxon>Mycosphaerellales</taxon>
        <taxon>Mycosphaerellaceae</taxon>
        <taxon>Zymoseptoria</taxon>
    </lineage>
</organism>
<dbReference type="GeneID" id="13399723"/>
<proteinExistence type="predicted"/>
<feature type="compositionally biased region" description="Low complexity" evidence="1">
    <location>
        <begin position="242"/>
        <end position="262"/>
    </location>
</feature>
<keyword evidence="4" id="KW-1185">Reference proteome</keyword>
<feature type="compositionally biased region" description="Polar residues" evidence="1">
    <location>
        <begin position="221"/>
        <end position="238"/>
    </location>
</feature>
<feature type="domain" description="DUF1746" evidence="2">
    <location>
        <begin position="55"/>
        <end position="168"/>
    </location>
</feature>
<dbReference type="GO" id="GO:0005783">
    <property type="term" value="C:endoplasmic reticulum"/>
    <property type="evidence" value="ECO:0007669"/>
    <property type="project" value="TreeGrafter"/>
</dbReference>
<dbReference type="AlphaFoldDB" id="F9X9A1"/>
<dbReference type="Pfam" id="PF08508">
    <property type="entry name" value="DUF1746"/>
    <property type="match status" value="1"/>
</dbReference>
<dbReference type="RefSeq" id="XP_003853170.1">
    <property type="nucleotide sequence ID" value="XM_003853122.1"/>
</dbReference>
<dbReference type="InParanoid" id="F9X9A1"/>
<feature type="compositionally biased region" description="Low complexity" evidence="1">
    <location>
        <begin position="1"/>
        <end position="13"/>
    </location>
</feature>
<dbReference type="Proteomes" id="UP000008062">
    <property type="component" value="Chromosome 4"/>
</dbReference>
<gene>
    <name evidence="3" type="ORF">MYCGRDRAFT_109313</name>
</gene>
<dbReference type="GO" id="GO:0044695">
    <property type="term" value="C:Dsc E3 ubiquitin ligase complex"/>
    <property type="evidence" value="ECO:0007669"/>
    <property type="project" value="InterPro"/>
</dbReference>
<dbReference type="InterPro" id="IPR038967">
    <property type="entry name" value="Dsc4-like"/>
</dbReference>
<feature type="region of interest" description="Disordered" evidence="1">
    <location>
        <begin position="215"/>
        <end position="262"/>
    </location>
</feature>
<dbReference type="PANTHER" id="PTHR39405:SF1">
    <property type="entry name" value="DSC E3 UBIQUITIN LIGASE COMPLEX SUBUNIT 4"/>
    <property type="match status" value="1"/>
</dbReference>
<feature type="region of interest" description="Disordered" evidence="1">
    <location>
        <begin position="514"/>
        <end position="537"/>
    </location>
</feature>
<feature type="region of interest" description="Disordered" evidence="1">
    <location>
        <begin position="1"/>
        <end position="37"/>
    </location>
</feature>
<dbReference type="PANTHER" id="PTHR39405">
    <property type="entry name" value="DSC E3 UBIQUITIN LIGASE COMPLEX SUBUNIT 4"/>
    <property type="match status" value="1"/>
</dbReference>
<dbReference type="InterPro" id="IPR013715">
    <property type="entry name" value="DUF1746"/>
</dbReference>
<feature type="compositionally biased region" description="Basic and acidic residues" evidence="1">
    <location>
        <begin position="22"/>
        <end position="37"/>
    </location>
</feature>
<dbReference type="HOGENOM" id="CLU_287737_0_0_1"/>
<feature type="region of interest" description="Disordered" evidence="1">
    <location>
        <begin position="191"/>
        <end position="210"/>
    </location>
</feature>
<reference evidence="3 4" key="1">
    <citation type="journal article" date="2011" name="PLoS Genet.">
        <title>Finished genome of the fungal wheat pathogen Mycosphaerella graminicola reveals dispensome structure, chromosome plasticity, and stealth pathogenesis.</title>
        <authorList>
            <person name="Goodwin S.B."/>
            <person name="Ben M'barek S."/>
            <person name="Dhillon B."/>
            <person name="Wittenberg A.H.J."/>
            <person name="Crane C.F."/>
            <person name="Hane J.K."/>
            <person name="Foster A.J."/>
            <person name="Van der Lee T.A.J."/>
            <person name="Grimwood J."/>
            <person name="Aerts A."/>
            <person name="Antoniw J."/>
            <person name="Bailey A."/>
            <person name="Bluhm B."/>
            <person name="Bowler J."/>
            <person name="Bristow J."/>
            <person name="van der Burgt A."/>
            <person name="Canto-Canche B."/>
            <person name="Churchill A.C.L."/>
            <person name="Conde-Ferraez L."/>
            <person name="Cools H.J."/>
            <person name="Coutinho P.M."/>
            <person name="Csukai M."/>
            <person name="Dehal P."/>
            <person name="De Wit P."/>
            <person name="Donzelli B."/>
            <person name="van de Geest H.C."/>
            <person name="van Ham R.C.H.J."/>
            <person name="Hammond-Kosack K.E."/>
            <person name="Henrissat B."/>
            <person name="Kilian A."/>
            <person name="Kobayashi A.K."/>
            <person name="Koopmann E."/>
            <person name="Kourmpetis Y."/>
            <person name="Kuzniar A."/>
            <person name="Lindquist E."/>
            <person name="Lombard V."/>
            <person name="Maliepaard C."/>
            <person name="Martins N."/>
            <person name="Mehrabi R."/>
            <person name="Nap J.P.H."/>
            <person name="Ponomarenko A."/>
            <person name="Rudd J.J."/>
            <person name="Salamov A."/>
            <person name="Schmutz J."/>
            <person name="Schouten H.J."/>
            <person name="Shapiro H."/>
            <person name="Stergiopoulos I."/>
            <person name="Torriani S.F.F."/>
            <person name="Tu H."/>
            <person name="de Vries R.P."/>
            <person name="Waalwijk C."/>
            <person name="Ware S.B."/>
            <person name="Wiebenga A."/>
            <person name="Zwiers L.-H."/>
            <person name="Oliver R.P."/>
            <person name="Grigoriev I.V."/>
            <person name="Kema G.H.J."/>
        </authorList>
    </citation>
    <scope>NUCLEOTIDE SEQUENCE [LARGE SCALE GENOMIC DNA]</scope>
    <source>
        <strain evidence="4">CBS 115943 / IPO323</strain>
    </source>
</reference>
<dbReference type="KEGG" id="ztr:MYCGRDRAFT_109313"/>
<dbReference type="OrthoDB" id="5428737at2759"/>
<name>F9X9A1_ZYMTI</name>
<evidence type="ECO:0000313" key="4">
    <source>
        <dbReference type="Proteomes" id="UP000008062"/>
    </source>
</evidence>
<evidence type="ECO:0000259" key="2">
    <source>
        <dbReference type="Pfam" id="PF08508"/>
    </source>
</evidence>
<accession>F9X9A1</accession>
<dbReference type="GO" id="GO:0032933">
    <property type="term" value="P:SREBP signaling pathway"/>
    <property type="evidence" value="ECO:0007669"/>
    <property type="project" value="InterPro"/>
</dbReference>
<dbReference type="eggNOG" id="ENOG502S4TY">
    <property type="taxonomic scope" value="Eukaryota"/>
</dbReference>